<organism evidence="3 4">
    <name type="scientific">Methylocystis borbori</name>
    <dbReference type="NCBI Taxonomy" id="3118750"/>
    <lineage>
        <taxon>Bacteria</taxon>
        <taxon>Pseudomonadati</taxon>
        <taxon>Pseudomonadota</taxon>
        <taxon>Alphaproteobacteria</taxon>
        <taxon>Hyphomicrobiales</taxon>
        <taxon>Methylocystaceae</taxon>
        <taxon>Methylocystis</taxon>
    </lineage>
</organism>
<dbReference type="Proteomes" id="UP001350748">
    <property type="component" value="Unassembled WGS sequence"/>
</dbReference>
<gene>
    <name evidence="3" type="ORF">V3H18_16370</name>
</gene>
<evidence type="ECO:0000313" key="3">
    <source>
        <dbReference type="EMBL" id="MEF3368111.1"/>
    </source>
</evidence>
<keyword evidence="2" id="KW-0812">Transmembrane</keyword>
<comment type="caution">
    <text evidence="3">The sequence shown here is derived from an EMBL/GenBank/DDBJ whole genome shotgun (WGS) entry which is preliminary data.</text>
</comment>
<feature type="transmembrane region" description="Helical" evidence="2">
    <location>
        <begin position="35"/>
        <end position="54"/>
    </location>
</feature>
<proteinExistence type="predicted"/>
<keyword evidence="4" id="KW-1185">Reference proteome</keyword>
<keyword evidence="2" id="KW-1133">Transmembrane helix</keyword>
<name>A0ABU7XNP2_9HYPH</name>
<dbReference type="EMBL" id="JAZHYN010000085">
    <property type="protein sequence ID" value="MEF3368111.1"/>
    <property type="molecule type" value="Genomic_DNA"/>
</dbReference>
<protein>
    <submittedName>
        <fullName evidence="3">Uncharacterized protein</fullName>
    </submittedName>
</protein>
<feature type="region of interest" description="Disordered" evidence="1">
    <location>
        <begin position="154"/>
        <end position="182"/>
    </location>
</feature>
<accession>A0ABU7XNP2</accession>
<keyword evidence="2" id="KW-0472">Membrane</keyword>
<evidence type="ECO:0000256" key="2">
    <source>
        <dbReference type="SAM" id="Phobius"/>
    </source>
</evidence>
<feature type="transmembrane region" description="Helical" evidence="2">
    <location>
        <begin position="66"/>
        <end position="88"/>
    </location>
</feature>
<dbReference type="RefSeq" id="WP_332083152.1">
    <property type="nucleotide sequence ID" value="NZ_JAZHYN010000085.1"/>
</dbReference>
<reference evidence="3 4" key="1">
    <citation type="submission" date="2024-02" db="EMBL/GenBank/DDBJ databases">
        <authorList>
            <person name="Grouzdev D."/>
        </authorList>
    </citation>
    <scope>NUCLEOTIDE SEQUENCE [LARGE SCALE GENOMIC DNA]</scope>
    <source>
        <strain evidence="3 4">9N</strain>
    </source>
</reference>
<dbReference type="Gene3D" id="1.10.150.20">
    <property type="entry name" value="5' to 3' exonuclease, C-terminal subdomain"/>
    <property type="match status" value="1"/>
</dbReference>
<sequence length="249" mass="25268">MVYLLTLGWAWFAAACALGALTGFVTTPDDKNAPAAPGWILAATALALVAGFAASWLELFGGREAVAFDVALLASAAYLVGLPFGGALKSARASAPASEAKRPIVVLRGAMEAQPRAVAPSQSAAASATESDEHAAIEAAAGAAQALHEKAAEMRAPAKSVPGTAPATLSAPRAGKADDLSKIKGLGPKSVEKLNALGVFHFDQIAGWSADNVKWIEASIGATGRVSRNGWVEQAQKLAGVAQRESDAA</sequence>
<evidence type="ECO:0000256" key="1">
    <source>
        <dbReference type="SAM" id="MobiDB-lite"/>
    </source>
</evidence>
<evidence type="ECO:0000313" key="4">
    <source>
        <dbReference type="Proteomes" id="UP001350748"/>
    </source>
</evidence>